<accession>A0AAD7GXG6</accession>
<evidence type="ECO:0000313" key="2">
    <source>
        <dbReference type="Proteomes" id="UP001221757"/>
    </source>
</evidence>
<proteinExistence type="predicted"/>
<sequence length="213" mass="23229">MFVYGLLLELNEPREFMCGVFYCPRFGLVSKLRETMEVYNMLAAETPKPRRCAIPSSKEFTAGADRYGGGDRVRVNTGRELGRAHAAAAGARNADVREIYAGARGGAVAAKPKRRRARARRQTRARALNAQLNSVEGVASGVDLAPAGSLIKPTPEDKTIVEREDIHAAASRDSGTTKAQATRKFAASALDTRSFRRASVEAVRECASNRRWC</sequence>
<name>A0AAD7GXG6_MYCRO</name>
<dbReference type="EMBL" id="JARKIE010000005">
    <property type="protein sequence ID" value="KAJ7707481.1"/>
    <property type="molecule type" value="Genomic_DNA"/>
</dbReference>
<evidence type="ECO:0000313" key="1">
    <source>
        <dbReference type="EMBL" id="KAJ7707481.1"/>
    </source>
</evidence>
<dbReference type="AlphaFoldDB" id="A0AAD7GXG6"/>
<gene>
    <name evidence="1" type="ORF">B0H17DRAFT_1125270</name>
</gene>
<dbReference type="Proteomes" id="UP001221757">
    <property type="component" value="Unassembled WGS sequence"/>
</dbReference>
<protein>
    <submittedName>
        <fullName evidence="1">Uncharacterized protein</fullName>
    </submittedName>
</protein>
<keyword evidence="2" id="KW-1185">Reference proteome</keyword>
<reference evidence="1" key="1">
    <citation type="submission" date="2023-03" db="EMBL/GenBank/DDBJ databases">
        <title>Massive genome expansion in bonnet fungi (Mycena s.s.) driven by repeated elements and novel gene families across ecological guilds.</title>
        <authorList>
            <consortium name="Lawrence Berkeley National Laboratory"/>
            <person name="Harder C.B."/>
            <person name="Miyauchi S."/>
            <person name="Viragh M."/>
            <person name="Kuo A."/>
            <person name="Thoen E."/>
            <person name="Andreopoulos B."/>
            <person name="Lu D."/>
            <person name="Skrede I."/>
            <person name="Drula E."/>
            <person name="Henrissat B."/>
            <person name="Morin E."/>
            <person name="Kohler A."/>
            <person name="Barry K."/>
            <person name="LaButti K."/>
            <person name="Morin E."/>
            <person name="Salamov A."/>
            <person name="Lipzen A."/>
            <person name="Mereny Z."/>
            <person name="Hegedus B."/>
            <person name="Baldrian P."/>
            <person name="Stursova M."/>
            <person name="Weitz H."/>
            <person name="Taylor A."/>
            <person name="Grigoriev I.V."/>
            <person name="Nagy L.G."/>
            <person name="Martin F."/>
            <person name="Kauserud H."/>
        </authorList>
    </citation>
    <scope>NUCLEOTIDE SEQUENCE</scope>
    <source>
        <strain evidence="1">CBHHK067</strain>
    </source>
</reference>
<organism evidence="1 2">
    <name type="scientific">Mycena rosella</name>
    <name type="common">Pink bonnet</name>
    <name type="synonym">Agaricus rosellus</name>
    <dbReference type="NCBI Taxonomy" id="1033263"/>
    <lineage>
        <taxon>Eukaryota</taxon>
        <taxon>Fungi</taxon>
        <taxon>Dikarya</taxon>
        <taxon>Basidiomycota</taxon>
        <taxon>Agaricomycotina</taxon>
        <taxon>Agaricomycetes</taxon>
        <taxon>Agaricomycetidae</taxon>
        <taxon>Agaricales</taxon>
        <taxon>Marasmiineae</taxon>
        <taxon>Mycenaceae</taxon>
        <taxon>Mycena</taxon>
    </lineage>
</organism>
<comment type="caution">
    <text evidence="1">The sequence shown here is derived from an EMBL/GenBank/DDBJ whole genome shotgun (WGS) entry which is preliminary data.</text>
</comment>